<feature type="domain" description="PDZ" evidence="9">
    <location>
        <begin position="361"/>
        <end position="460"/>
    </location>
</feature>
<feature type="compositionally biased region" description="Low complexity" evidence="8">
    <location>
        <begin position="2910"/>
        <end position="2920"/>
    </location>
</feature>
<keyword evidence="3 7" id="KW-0175">Coiled coil</keyword>
<evidence type="ECO:0000259" key="9">
    <source>
        <dbReference type="PROSITE" id="PS50106"/>
    </source>
</evidence>
<dbReference type="FunFam" id="2.30.42.10:FF:000059">
    <property type="entry name" value="unconventional myosin-XVIIIa isoform X1"/>
    <property type="match status" value="1"/>
</dbReference>
<feature type="compositionally biased region" description="Gly residues" evidence="8">
    <location>
        <begin position="104"/>
        <end position="116"/>
    </location>
</feature>
<feature type="coiled-coil region" evidence="7">
    <location>
        <begin position="2211"/>
        <end position="2245"/>
    </location>
</feature>
<keyword evidence="6" id="KW-0009">Actin-binding</keyword>
<dbReference type="InterPro" id="IPR036064">
    <property type="entry name" value="MYSc_Myo18"/>
</dbReference>
<feature type="region of interest" description="Disordered" evidence="8">
    <location>
        <begin position="1546"/>
        <end position="1625"/>
    </location>
</feature>
<dbReference type="Gene3D" id="6.20.240.20">
    <property type="match status" value="1"/>
</dbReference>
<dbReference type="Gene3D" id="1.20.120.720">
    <property type="entry name" value="Myosin VI head, motor domain, U50 subdomain"/>
    <property type="match status" value="1"/>
</dbReference>
<evidence type="ECO:0008006" key="12">
    <source>
        <dbReference type="Google" id="ProtNLM"/>
    </source>
</evidence>
<dbReference type="InterPro" id="IPR001478">
    <property type="entry name" value="PDZ"/>
</dbReference>
<feature type="region of interest" description="Disordered" evidence="8">
    <location>
        <begin position="287"/>
        <end position="324"/>
    </location>
</feature>
<proteinExistence type="inferred from homology"/>
<evidence type="ECO:0000256" key="5">
    <source>
        <dbReference type="ARBA" id="ARBA00023175"/>
    </source>
</evidence>
<feature type="coiled-coil region" evidence="7">
    <location>
        <begin position="1450"/>
        <end position="1491"/>
    </location>
</feature>
<evidence type="ECO:0000256" key="6">
    <source>
        <dbReference type="PROSITE-ProRule" id="PRU00782"/>
    </source>
</evidence>
<feature type="region of interest" description="Disordered" evidence="8">
    <location>
        <begin position="1714"/>
        <end position="1823"/>
    </location>
</feature>
<feature type="region of interest" description="Disordered" evidence="8">
    <location>
        <begin position="76"/>
        <end position="118"/>
    </location>
</feature>
<dbReference type="GO" id="GO:0032982">
    <property type="term" value="C:myosin filament"/>
    <property type="evidence" value="ECO:0007669"/>
    <property type="project" value="TreeGrafter"/>
</dbReference>
<accession>A0A8W7P0I9</accession>
<name>A0A8W7P0I9_ANOCL</name>
<dbReference type="Pfam" id="PF00063">
    <property type="entry name" value="Myosin_head"/>
    <property type="match status" value="1"/>
</dbReference>
<feature type="region of interest" description="Disordered" evidence="8">
    <location>
        <begin position="1492"/>
        <end position="1528"/>
    </location>
</feature>
<feature type="compositionally biased region" description="Low complexity" evidence="8">
    <location>
        <begin position="1798"/>
        <end position="1818"/>
    </location>
</feature>
<dbReference type="Gene3D" id="1.20.58.530">
    <property type="match status" value="1"/>
</dbReference>
<comment type="similarity">
    <text evidence="6">Belongs to the TRAFAC class myosin-kinesin ATPase superfamily. Myosin family.</text>
</comment>
<dbReference type="InterPro" id="IPR036961">
    <property type="entry name" value="Kinesin_motor_dom_sf"/>
</dbReference>
<protein>
    <recommendedName>
        <fullName evidence="12">Myosin motor domain-containing protein</fullName>
    </recommendedName>
</protein>
<dbReference type="CDD" id="cd01386">
    <property type="entry name" value="MYSc_Myo18"/>
    <property type="match status" value="1"/>
</dbReference>
<dbReference type="PROSITE" id="PS51456">
    <property type="entry name" value="MYOSIN_MOTOR"/>
    <property type="match status" value="1"/>
</dbReference>
<feature type="compositionally biased region" description="Basic residues" evidence="8">
    <location>
        <begin position="87"/>
        <end position="96"/>
    </location>
</feature>
<feature type="region of interest" description="Disordered" evidence="8">
    <location>
        <begin position="201"/>
        <end position="271"/>
    </location>
</feature>
<dbReference type="VEuPathDB" id="VectorBase:ACON2_041720"/>
<feature type="compositionally biased region" description="Gly residues" evidence="8">
    <location>
        <begin position="213"/>
        <end position="222"/>
    </location>
</feature>
<feature type="compositionally biased region" description="Basic and acidic residues" evidence="8">
    <location>
        <begin position="2991"/>
        <end position="3030"/>
    </location>
</feature>
<feature type="region of interest" description="Disordered" evidence="8">
    <location>
        <begin position="1064"/>
        <end position="1083"/>
    </location>
</feature>
<dbReference type="GO" id="GO:0030017">
    <property type="term" value="C:sarcomere"/>
    <property type="evidence" value="ECO:0007669"/>
    <property type="project" value="UniProtKB-ARBA"/>
</dbReference>
<feature type="region of interest" description="Disordered" evidence="8">
    <location>
        <begin position="1678"/>
        <end position="1699"/>
    </location>
</feature>
<dbReference type="Gene3D" id="4.10.270.10">
    <property type="entry name" value="Myosin, subunit A"/>
    <property type="match status" value="1"/>
</dbReference>
<dbReference type="Gene3D" id="3.40.850.10">
    <property type="entry name" value="Kinesin motor domain"/>
    <property type="match status" value="1"/>
</dbReference>
<dbReference type="Pfam" id="PF00595">
    <property type="entry name" value="PDZ"/>
    <property type="match status" value="1"/>
</dbReference>
<evidence type="ECO:0000256" key="8">
    <source>
        <dbReference type="SAM" id="MobiDB-lite"/>
    </source>
</evidence>
<dbReference type="Pfam" id="PF00612">
    <property type="entry name" value="IQ"/>
    <property type="match status" value="1"/>
</dbReference>
<feature type="compositionally biased region" description="Low complexity" evidence="8">
    <location>
        <begin position="201"/>
        <end position="212"/>
    </location>
</feature>
<dbReference type="Pfam" id="PF01576">
    <property type="entry name" value="Myosin_tail_1"/>
    <property type="match status" value="1"/>
</dbReference>
<dbReference type="SUPFAM" id="SSF50156">
    <property type="entry name" value="PDZ domain-like"/>
    <property type="match status" value="1"/>
</dbReference>
<dbReference type="InterPro" id="IPR001609">
    <property type="entry name" value="Myosin_head_motor_dom-like"/>
</dbReference>
<dbReference type="SMART" id="SM00015">
    <property type="entry name" value="IQ"/>
    <property type="match status" value="2"/>
</dbReference>
<evidence type="ECO:0000313" key="11">
    <source>
        <dbReference type="EnsemblMetazoa" id="ACOM023172-PA.1"/>
    </source>
</evidence>
<dbReference type="SMART" id="SM00228">
    <property type="entry name" value="PDZ"/>
    <property type="match status" value="1"/>
</dbReference>
<dbReference type="PROSITE" id="PS50106">
    <property type="entry name" value="PDZ"/>
    <property type="match status" value="1"/>
</dbReference>
<organism evidence="11">
    <name type="scientific">Anopheles coluzzii</name>
    <name type="common">African malaria mosquito</name>
    <dbReference type="NCBI Taxonomy" id="1518534"/>
    <lineage>
        <taxon>Eukaryota</taxon>
        <taxon>Metazoa</taxon>
        <taxon>Ecdysozoa</taxon>
        <taxon>Arthropoda</taxon>
        <taxon>Hexapoda</taxon>
        <taxon>Insecta</taxon>
        <taxon>Pterygota</taxon>
        <taxon>Neoptera</taxon>
        <taxon>Endopterygota</taxon>
        <taxon>Diptera</taxon>
        <taxon>Nematocera</taxon>
        <taxon>Culicoidea</taxon>
        <taxon>Culicidae</taxon>
        <taxon>Anophelinae</taxon>
        <taxon>Anopheles</taxon>
    </lineage>
</organism>
<dbReference type="PROSITE" id="PS50096">
    <property type="entry name" value="IQ"/>
    <property type="match status" value="1"/>
</dbReference>
<keyword evidence="2 6" id="KW-0067">ATP-binding</keyword>
<feature type="domain" description="Myosin motor" evidence="10">
    <location>
        <begin position="582"/>
        <end position="1386"/>
    </location>
</feature>
<dbReference type="GO" id="GO:0051015">
    <property type="term" value="F:actin filament binding"/>
    <property type="evidence" value="ECO:0007669"/>
    <property type="project" value="TreeGrafter"/>
</dbReference>
<feature type="binding site" evidence="6">
    <location>
        <begin position="676"/>
        <end position="683"/>
    </location>
    <ligand>
        <name>ATP</name>
        <dbReference type="ChEBI" id="CHEBI:30616"/>
    </ligand>
</feature>
<feature type="compositionally biased region" description="Polar residues" evidence="8">
    <location>
        <begin position="2965"/>
        <end position="2990"/>
    </location>
</feature>
<dbReference type="PANTHER" id="PTHR45615:SF36">
    <property type="entry name" value="MYOSIN HEAVY CHAIN-LIKE, ISOFORM B-RELATED"/>
    <property type="match status" value="1"/>
</dbReference>
<dbReference type="InterPro" id="IPR000048">
    <property type="entry name" value="IQ_motif_EF-hand-BS"/>
</dbReference>
<dbReference type="EnsemblMetazoa" id="ACOM023172-RA">
    <property type="protein sequence ID" value="ACOM023172-PA.1"/>
    <property type="gene ID" value="ACOM023172"/>
</dbReference>
<dbReference type="GO" id="GO:0003774">
    <property type="term" value="F:cytoskeletal motor activity"/>
    <property type="evidence" value="ECO:0007669"/>
    <property type="project" value="UniProtKB-UniRule"/>
</dbReference>
<feature type="coiled-coil region" evidence="7">
    <location>
        <begin position="3054"/>
        <end position="3104"/>
    </location>
</feature>
<feature type="coiled-coil region" evidence="7">
    <location>
        <begin position="2288"/>
        <end position="2845"/>
    </location>
</feature>
<evidence type="ECO:0000256" key="4">
    <source>
        <dbReference type="ARBA" id="ARBA00023123"/>
    </source>
</evidence>
<keyword evidence="1 6" id="KW-0547">Nucleotide-binding</keyword>
<dbReference type="PANTHER" id="PTHR45615">
    <property type="entry name" value="MYOSIN HEAVY CHAIN, NON-MUSCLE"/>
    <property type="match status" value="1"/>
</dbReference>
<evidence type="ECO:0000256" key="3">
    <source>
        <dbReference type="ARBA" id="ARBA00023054"/>
    </source>
</evidence>
<evidence type="ECO:0000256" key="7">
    <source>
        <dbReference type="SAM" id="Coils"/>
    </source>
</evidence>
<feature type="compositionally biased region" description="Low complexity" evidence="8">
    <location>
        <begin position="2866"/>
        <end position="2881"/>
    </location>
</feature>
<dbReference type="SUPFAM" id="SSF52540">
    <property type="entry name" value="P-loop containing nucleoside triphosphate hydrolases"/>
    <property type="match status" value="1"/>
</dbReference>
<dbReference type="InterPro" id="IPR036034">
    <property type="entry name" value="PDZ_sf"/>
</dbReference>
<evidence type="ECO:0000256" key="2">
    <source>
        <dbReference type="ARBA" id="ARBA00022840"/>
    </source>
</evidence>
<dbReference type="InterPro" id="IPR027417">
    <property type="entry name" value="P-loop_NTPase"/>
</dbReference>
<feature type="compositionally biased region" description="Basic and acidic residues" evidence="8">
    <location>
        <begin position="1768"/>
        <end position="1795"/>
    </location>
</feature>
<dbReference type="SMART" id="SM00242">
    <property type="entry name" value="MYSc"/>
    <property type="match status" value="1"/>
</dbReference>
<evidence type="ECO:0000259" key="10">
    <source>
        <dbReference type="PROSITE" id="PS51456"/>
    </source>
</evidence>
<comment type="caution">
    <text evidence="6">Lacks conserved residue(s) required for the propagation of feature annotation.</text>
</comment>
<dbReference type="GO" id="GO:0016460">
    <property type="term" value="C:myosin II complex"/>
    <property type="evidence" value="ECO:0007669"/>
    <property type="project" value="TreeGrafter"/>
</dbReference>
<dbReference type="Gene3D" id="2.30.42.10">
    <property type="match status" value="1"/>
</dbReference>
<feature type="region of interest" description="Disordered" evidence="8">
    <location>
        <begin position="2860"/>
        <end position="3042"/>
    </location>
</feature>
<feature type="compositionally biased region" description="Low complexity" evidence="8">
    <location>
        <begin position="287"/>
        <end position="311"/>
    </location>
</feature>
<feature type="region of interest" description="Disordered" evidence="8">
    <location>
        <begin position="40"/>
        <end position="60"/>
    </location>
</feature>
<evidence type="ECO:0000256" key="1">
    <source>
        <dbReference type="ARBA" id="ARBA00022741"/>
    </source>
</evidence>
<dbReference type="PRINTS" id="PR00193">
    <property type="entry name" value="MYOSINHEAVY"/>
</dbReference>
<dbReference type="Proteomes" id="UP000075882">
    <property type="component" value="Unassembled WGS sequence"/>
</dbReference>
<sequence>LQPERKGYNTHSPLPTHTHTYADMFNFMKKGVAGVAGGGGGSGSNNSGTGNGSGGAGGGGAGGSIGSSGGLSVIGALSGLDGDEKDRRKKEKKARKEGKQLLLGVGGGSGTSGGHAGSMSAEELLRLDEVRRSLKIRGRRKEKEKLPSGITADYSASFFAQLDVDHRELDRGTEEVLAVANTTTYIDRNGEMVERVSFCSTTTTLQPTSPSSYGGGGDGSVGGSQPPHTPGGTKTNLPPIPPRPPKRGILKGSRSSLTGTGSSGPVDAGLVASPSSSAAMLQLLASPSPSADSLTDTTTTTTNSSFATPPFSLSPVGESQGYEGRIGRVHPFDERVTANGSVTLSLPPINLQALPPPRELVIQRQKGPRNDFGFSLRKAFVLDRPSAGLAMVRPAGGPPQMRAIIFAEPSATGAVRTGLLPGDRLLRVNGQPVEELSRETIIEMIRNSGDSVLVQVQPIAELIELSRRCVSATPHSGAPAEDCNTLKRSASRRFQKVQTGPGAGVTDPTGRHELDPSAVGGRVWLIHRGGFTAAYKQQLSPSTVAMPSHHQAGKVWIRLEATGEELLIDEDDLEVANPATLDLVEDVCQLPHLNESSVLHVLRQRFANNLIHTRAGPVLLIVNPMAPLALYSEKVASMFRGCKAEDDMPPHIFAQAQTAYRAMLETRRDQSLIFLGRSGAGKTTSFKHALYYLTLASRPEVQPAVQRALTVEKVSAIGTILDAFGNERTALNGNATKFTQIFALDFDHSGQIVSGSIQIMPIDRMRPAGGSNRGTAGVPRWSFLAGVDGGALRKELLLEPVAGDASAGGNGTVEQESIDYQRLCQAFRVLNIDQGAVRGIWYVLAAIHHLSQSGAVIVAGRVQFVNPRAAQKAAMLLGIPMEDLLSYVFPETGSGGTSKASLSTATVAEGLTAFTEALYTELFYTLVGLINKSIAAVTPHQTIGSVLLVDVPGFQNPASVGGGTAASTLADLRFNYLHERLQLLFHNAMLVQPRARYAQEMVTVEDSLALMATDSTGSGHSSPAAMVALLDKVPQSHEPRKGLLWMLDEEQLLNPVTVAKGGDSNAVDDFDDDTGVGGANGAPDDRDARFLERLFAAYGDRETRETLLLRASVPTGACDVVLQHLLGTNPVLYSVTSWLREAAAQAHYMPQRALNCLRDSVKPEINGLFVGTLGGAMDSLAFGGGGSSQQLQQQSLRRMSSIRRTYTGTGFPKRNSVIVQVKYTVDCLIDTLRRTGMHFVYCYLPQHNGGTAMAMTGCLFDQQQQQQHQLTHELNGRRAEDDIINIPLLRSQLRGSQMLDFARLYRLGFPISVPLGEFVIRFGLLAEGSTTGVGGAGGGANGANGEAATVDNILSNCEVDSSVYRIGTSQVFFRSGVLGALEAKRDDLLSDRVIQLQAHCRGYLARRRLARRRLQELAVKCIQRNVRAFLKVRDWPWWRLLVRVTPLLAVHRTEEQLKAATVELQQVRAKLEKIESERNELKATNHKLEARYLPSGMGGGGGGTTVASASKNATGAVKNDKPTHAQKATVVDENNNEMTAVLMSEGMTTNNGNGCHSAPAESKENGTTTEKLSNGGAVKSEEKLPPPPPSASQRKSNGERVNGTPPLPPATVNGTGARKESVKSEIKVKIAPKGEEKKEPSLVSTAIGKVSTKTLELKRSPSGHRLTTASSVVTTTVVEENGTEKPTNGVGGGVEDGKEKKRSAYLLTDEAGKSLAKGKAVPKTASTEKSGPIGVRLSLKPSRSVSPDRTEKSSTPIRAARASPVRGTVEDGMPKEKSPSERRILGEAVRREKTPLRSASSKSLSAKGDSTSSKSTTTIEVKEVGDGDVTTSVLTSTATVPSSTSSASSSRPVVKVRKVIKKIIKKKPKAATEGTDAAVAAKEEQAANGEVAKKEDDSHSPPALVGAVETTITHEMADSAVVKGMVEITKMEIAKEKEKEKKKSAVKSVPVKEEKDLKDLKDAPKSTEKVEEVAVVSGKEQQHIERKHWAIKKRSMTDRALSCGPLEDDRSGAMLEQFLLSLATIPQEIAVDLPAGATLPRFGSNRSLARSASQYLSSKIHDFLRRTDHVMQDWRNLGRTLGRRDDYGVRGTIGDVSGLGGTVRSRSVSNIIARGLQLLREQSSSPARRSSVVSRSSSRSSFYCELPAGDGKGGPAGLALRRRRIRNIGERVVEDDDDDCSTVVDMSEELSDITSELTEEHSSSNLITERLAAETSERLRLEKEVKEYESKYRHLQESSEKMEMELLCAKSELNCDFDDCSTLGEYDSTGDGADLPLGGVPADGAELAKSYRLRYERVARELEFTKKRLQTQHEHDLEQLVGLKKQLEKKLADAYEEVEEQRQVVAQWKRKAQKMTNEMNDLRMLYEEQNSRNNLLEKRQRKFDAECQTLQDSARQERQAKERMAREKDVLMAEKCKLEQTVSDIRLELELKEEKVTALQQELDEMAFGGGTEEEIAQLKRQKNELDRRCKEQDEELDEMAGQIQLLEQAKLRLEMSLETSRKEARKEAQQRDDEMEEIRGASYKKIKSLECQLEQEHEERTQLLRDKHELERKLASLEDQDRAERAAEEAMVQRLKRDARKYRALLRDAQSQLDRAKGDSASKALVRQLRNQLEDAESARVAALKARQVLEGELQDAQLLFEETQRARNEAEDRATVAQRDRAELQAQIDENEEEMAELMKKYSATVKQLSSEQSLIAEYELRVSELEGEKKSLKEQVVELATRLESVETIGEPSNSMAFKRLELRTKELESRLEFEQATRARIEIQLARHKDSLEKLQGELSQARNREAQAQDALKKGQKTVRELRDELSTLANRDQEGLLKRKELEKRIETAESETASARADLRLALQRIADLQQAMEEEGDSYQSDSDTSDSSSSMDSFHESTVTRKSPSVGSGDHFGTTNGGSSRGSVGSLASSTRDGRKESNNPRIRPSLFGSVRRKKRLHPTIKEEDESYLTDDQAGTEPSTSSLPQVSQTPDLLSSLETSQPMREDSKAAADTEHVETVAEACRRMSESNMQREETAAEKEPQSALSLPPVPSGEQCEFPFDIDTLKSIKEKIHSLNQIIRDESHESSTEIDLVDLKNLKNQIHEFKKAIECSRSRSMDKLVNGGGSALLAPGIITTSASTGSASTGRPLS</sequence>
<keyword evidence="5 6" id="KW-0505">Motor protein</keyword>
<keyword evidence="4 6" id="KW-0518">Myosin</keyword>
<reference evidence="11" key="1">
    <citation type="submission" date="2022-08" db="UniProtKB">
        <authorList>
            <consortium name="EnsemblMetazoa"/>
        </authorList>
    </citation>
    <scope>IDENTIFICATION</scope>
</reference>
<dbReference type="GO" id="GO:0031032">
    <property type="term" value="P:actomyosin structure organization"/>
    <property type="evidence" value="ECO:0007669"/>
    <property type="project" value="TreeGrafter"/>
</dbReference>
<dbReference type="InterPro" id="IPR002928">
    <property type="entry name" value="Myosin_tail"/>
</dbReference>
<feature type="compositionally biased region" description="Low complexity" evidence="8">
    <location>
        <begin position="250"/>
        <end position="264"/>
    </location>
</feature>
<dbReference type="GO" id="GO:0005524">
    <property type="term" value="F:ATP binding"/>
    <property type="evidence" value="ECO:0007669"/>
    <property type="project" value="UniProtKB-UniRule"/>
</dbReference>